<dbReference type="SUPFAM" id="SSF57716">
    <property type="entry name" value="Glucocorticoid receptor-like (DNA-binding domain)"/>
    <property type="match status" value="2"/>
</dbReference>
<keyword evidence="5 6" id="KW-0440">LIM domain</keyword>
<accession>A0A914NVN7</accession>
<evidence type="ECO:0000256" key="2">
    <source>
        <dbReference type="ARBA" id="ARBA00022723"/>
    </source>
</evidence>
<comment type="similarity">
    <text evidence="1">Belongs to the zyxin/ajuba family.</text>
</comment>
<evidence type="ECO:0000259" key="7">
    <source>
        <dbReference type="PROSITE" id="PS50023"/>
    </source>
</evidence>
<feature type="domain" description="LIM zinc-binding" evidence="7">
    <location>
        <begin position="75"/>
        <end position="150"/>
    </location>
</feature>
<evidence type="ECO:0000256" key="3">
    <source>
        <dbReference type="ARBA" id="ARBA00022737"/>
    </source>
</evidence>
<keyword evidence="8" id="KW-1185">Reference proteome</keyword>
<keyword evidence="3" id="KW-0677">Repeat</keyword>
<dbReference type="SMART" id="SM00132">
    <property type="entry name" value="LIM"/>
    <property type="match status" value="2"/>
</dbReference>
<reference evidence="9" key="1">
    <citation type="submission" date="2022-11" db="UniProtKB">
        <authorList>
            <consortium name="WormBaseParasite"/>
        </authorList>
    </citation>
    <scope>IDENTIFICATION</scope>
</reference>
<dbReference type="AlphaFoldDB" id="A0A914NVN7"/>
<dbReference type="PANTHER" id="PTHR24212">
    <property type="entry name" value="ZYXIN/TRIP6"/>
    <property type="match status" value="1"/>
</dbReference>
<dbReference type="WBParaSite" id="Minc3s11410g44872">
    <property type="protein sequence ID" value="Minc3s11410g44872"/>
    <property type="gene ID" value="Minc3s11410g44872"/>
</dbReference>
<evidence type="ECO:0000313" key="9">
    <source>
        <dbReference type="WBParaSite" id="Minc3s11410g44872"/>
    </source>
</evidence>
<dbReference type="PROSITE" id="PS50023">
    <property type="entry name" value="LIM_DOMAIN_2"/>
    <property type="match status" value="1"/>
</dbReference>
<keyword evidence="2 6" id="KW-0479">Metal-binding</keyword>
<dbReference type="PANTHER" id="PTHR24212:SF8">
    <property type="entry name" value="LIM ZINC FINGER DOMAIN CONTAINING PROTEIN"/>
    <property type="match status" value="1"/>
</dbReference>
<organism evidence="8 9">
    <name type="scientific">Meloidogyne incognita</name>
    <name type="common">Southern root-knot nematode worm</name>
    <name type="synonym">Oxyuris incognita</name>
    <dbReference type="NCBI Taxonomy" id="6306"/>
    <lineage>
        <taxon>Eukaryota</taxon>
        <taxon>Metazoa</taxon>
        <taxon>Ecdysozoa</taxon>
        <taxon>Nematoda</taxon>
        <taxon>Chromadorea</taxon>
        <taxon>Rhabditida</taxon>
        <taxon>Tylenchina</taxon>
        <taxon>Tylenchomorpha</taxon>
        <taxon>Tylenchoidea</taxon>
        <taxon>Meloidogynidae</taxon>
        <taxon>Meloidogyninae</taxon>
        <taxon>Meloidogyne</taxon>
        <taxon>Meloidogyne incognita group</taxon>
    </lineage>
</organism>
<evidence type="ECO:0000256" key="4">
    <source>
        <dbReference type="ARBA" id="ARBA00022833"/>
    </source>
</evidence>
<protein>
    <submittedName>
        <fullName evidence="9">LIM zinc-binding domain-containing protein</fullName>
    </submittedName>
</protein>
<dbReference type="GO" id="GO:0046872">
    <property type="term" value="F:metal ion binding"/>
    <property type="evidence" value="ECO:0007669"/>
    <property type="project" value="UniProtKB-KW"/>
</dbReference>
<evidence type="ECO:0000256" key="5">
    <source>
        <dbReference type="ARBA" id="ARBA00023038"/>
    </source>
</evidence>
<evidence type="ECO:0000313" key="8">
    <source>
        <dbReference type="Proteomes" id="UP000887563"/>
    </source>
</evidence>
<evidence type="ECO:0000256" key="1">
    <source>
        <dbReference type="ARBA" id="ARBA00009611"/>
    </source>
</evidence>
<name>A0A914NVN7_MELIC</name>
<dbReference type="InterPro" id="IPR001781">
    <property type="entry name" value="Znf_LIM"/>
</dbReference>
<dbReference type="Pfam" id="PF00412">
    <property type="entry name" value="LIM"/>
    <property type="match status" value="2"/>
</dbReference>
<dbReference type="Gene3D" id="2.10.110.10">
    <property type="entry name" value="Cysteine Rich Protein"/>
    <property type="match status" value="2"/>
</dbReference>
<dbReference type="CDD" id="cd08368">
    <property type="entry name" value="LIM"/>
    <property type="match status" value="2"/>
</dbReference>
<keyword evidence="4 6" id="KW-0862">Zinc</keyword>
<dbReference type="Proteomes" id="UP000887563">
    <property type="component" value="Unplaced"/>
</dbReference>
<evidence type="ECO:0000256" key="6">
    <source>
        <dbReference type="PROSITE-ProRule" id="PRU00125"/>
    </source>
</evidence>
<sequence>MSAVDLDQVVVETDEVPRDKRETCEQCGEVIVDQEFVIAQGKIWHKQHFRCSNDRCEVILQEDYQAGKRKIHELPYCIKCFIATITRPKCANTQCGQRMFGAMFFAVNKYWHAQCFQCDWCGKPLAGGKHYVVDNLPYDLECHWVKRLAIQKEQQEQEG</sequence>
<proteinExistence type="inferred from homology"/>